<sequence>MTGSRSRSVGKSFSYLALGDSLTAGVGAFGSGGFVRAYGGLAGEALNRPVETGVIGIPGATTGELRMLLERSPQLRGMAREAQLLTLTAGGNDLIDAAKRFAADRDTGRLAAALERCHEDYAALLQALRRLKSDGSGPYVVRAALLYNPLPGVPEAADWVKRCNRLLGSLAGGSVKFASLYGLFEGRERELLSADGIHPNAAGYRVIAGQLHRLGYGPLA</sequence>
<dbReference type="InterPro" id="IPR013830">
    <property type="entry name" value="SGNH_hydro"/>
</dbReference>
<dbReference type="Gene3D" id="3.40.50.1110">
    <property type="entry name" value="SGNH hydrolase"/>
    <property type="match status" value="1"/>
</dbReference>
<dbReference type="Proteomes" id="UP000007523">
    <property type="component" value="Chromosome"/>
</dbReference>
<protein>
    <submittedName>
        <fullName evidence="2">G-D-S-L family lipolytic protein</fullName>
    </submittedName>
</protein>
<dbReference type="KEGG" id="pmq:PM3016_6280"/>
<dbReference type="EMBL" id="CP003235">
    <property type="protein sequence ID" value="AFC32912.1"/>
    <property type="molecule type" value="Genomic_DNA"/>
</dbReference>
<dbReference type="InterPro" id="IPR036514">
    <property type="entry name" value="SGNH_hydro_sf"/>
</dbReference>
<proteinExistence type="predicted"/>
<evidence type="ECO:0000259" key="1">
    <source>
        <dbReference type="Pfam" id="PF13472"/>
    </source>
</evidence>
<dbReference type="RefSeq" id="WP_014372088.1">
    <property type="nucleotide sequence ID" value="NC_016935.1"/>
</dbReference>
<evidence type="ECO:0000313" key="2">
    <source>
        <dbReference type="EMBL" id="AFC32912.1"/>
    </source>
</evidence>
<keyword evidence="3" id="KW-1185">Reference proteome</keyword>
<reference evidence="2 3" key="1">
    <citation type="journal article" date="2012" name="J. Bacteriol.">
        <title>Complete Genome Sequence of Paenibacillus mucilaginosus 3016, a Bacterium Functional as Microbial Fertilizer.</title>
        <authorList>
            <person name="Ma M."/>
            <person name="Wang Z."/>
            <person name="Li L."/>
            <person name="Jiang X."/>
            <person name="Guan D."/>
            <person name="Cao F."/>
            <person name="Chen H."/>
            <person name="Wang X."/>
            <person name="Shen D."/>
            <person name="Du B."/>
            <person name="Li J."/>
        </authorList>
    </citation>
    <scope>NUCLEOTIDE SEQUENCE [LARGE SCALE GENOMIC DNA]</scope>
    <source>
        <strain evidence="2 3">3016</strain>
    </source>
</reference>
<dbReference type="AlphaFoldDB" id="H6NBG6"/>
<dbReference type="Pfam" id="PF13472">
    <property type="entry name" value="Lipase_GDSL_2"/>
    <property type="match status" value="1"/>
</dbReference>
<feature type="domain" description="SGNH hydrolase-type esterase" evidence="1">
    <location>
        <begin position="17"/>
        <end position="206"/>
    </location>
</feature>
<evidence type="ECO:0000313" key="3">
    <source>
        <dbReference type="Proteomes" id="UP000007523"/>
    </source>
</evidence>
<accession>H6NBG6</accession>
<dbReference type="SUPFAM" id="SSF52266">
    <property type="entry name" value="SGNH hydrolase"/>
    <property type="match status" value="1"/>
</dbReference>
<organism evidence="2 3">
    <name type="scientific">Paenibacillus mucilaginosus 3016</name>
    <dbReference type="NCBI Taxonomy" id="1116391"/>
    <lineage>
        <taxon>Bacteria</taxon>
        <taxon>Bacillati</taxon>
        <taxon>Bacillota</taxon>
        <taxon>Bacilli</taxon>
        <taxon>Bacillales</taxon>
        <taxon>Paenibacillaceae</taxon>
        <taxon>Paenibacillus</taxon>
    </lineage>
</organism>
<dbReference type="HOGENOM" id="CLU_076859_3_0_9"/>
<dbReference type="STRING" id="1116391.PM3016_6280"/>
<name>H6NBG6_9BACL</name>
<gene>
    <name evidence="2" type="ORF">PM3016_6280</name>
</gene>